<evidence type="ECO:0000256" key="4">
    <source>
        <dbReference type="ARBA" id="ARBA00022692"/>
    </source>
</evidence>
<evidence type="ECO:0000256" key="3">
    <source>
        <dbReference type="ARBA" id="ARBA00022452"/>
    </source>
</evidence>
<evidence type="ECO:0000256" key="7">
    <source>
        <dbReference type="ARBA" id="ARBA00023237"/>
    </source>
</evidence>
<feature type="domain" description="TonB-dependent receptor plug" evidence="12">
    <location>
        <begin position="60"/>
        <end position="170"/>
    </location>
</feature>
<feature type="chain" id="PRO_5019366319" evidence="10">
    <location>
        <begin position="26"/>
        <end position="969"/>
    </location>
</feature>
<dbReference type="PANTHER" id="PTHR47234:SF2">
    <property type="entry name" value="TONB-DEPENDENT RECEPTOR"/>
    <property type="match status" value="1"/>
</dbReference>
<protein>
    <submittedName>
        <fullName evidence="13">TonB-dependent receptor</fullName>
    </submittedName>
</protein>
<evidence type="ECO:0000256" key="9">
    <source>
        <dbReference type="RuleBase" id="RU003357"/>
    </source>
</evidence>
<keyword evidence="10" id="KW-0732">Signal</keyword>
<keyword evidence="6 8" id="KW-0472">Membrane</keyword>
<evidence type="ECO:0000259" key="12">
    <source>
        <dbReference type="Pfam" id="PF07715"/>
    </source>
</evidence>
<dbReference type="InterPro" id="IPR037066">
    <property type="entry name" value="Plug_dom_sf"/>
</dbReference>
<dbReference type="EMBL" id="PIQC01000007">
    <property type="protein sequence ID" value="RUO67120.1"/>
    <property type="molecule type" value="Genomic_DNA"/>
</dbReference>
<evidence type="ECO:0000256" key="2">
    <source>
        <dbReference type="ARBA" id="ARBA00022448"/>
    </source>
</evidence>
<dbReference type="Gene3D" id="2.40.170.20">
    <property type="entry name" value="TonB-dependent receptor, beta-barrel domain"/>
    <property type="match status" value="1"/>
</dbReference>
<evidence type="ECO:0000259" key="11">
    <source>
        <dbReference type="Pfam" id="PF00593"/>
    </source>
</evidence>
<dbReference type="Proteomes" id="UP000288058">
    <property type="component" value="Unassembled WGS sequence"/>
</dbReference>
<keyword evidence="2 8" id="KW-0813">Transport</keyword>
<comment type="caution">
    <text evidence="13">The sequence shown here is derived from an EMBL/GenBank/DDBJ whole genome shotgun (WGS) entry which is preliminary data.</text>
</comment>
<reference evidence="14" key="1">
    <citation type="journal article" date="2018" name="Front. Microbiol.">
        <title>Genome-Based Analysis Reveals the Taxonomy and Diversity of the Family Idiomarinaceae.</title>
        <authorList>
            <person name="Liu Y."/>
            <person name="Lai Q."/>
            <person name="Shao Z."/>
        </authorList>
    </citation>
    <scope>NUCLEOTIDE SEQUENCE [LARGE SCALE GENOMIC DNA]</scope>
    <source>
        <strain evidence="14">R22</strain>
    </source>
</reference>
<keyword evidence="5 9" id="KW-0798">TonB box</keyword>
<feature type="domain" description="TonB-dependent receptor-like beta-barrel" evidence="11">
    <location>
        <begin position="429"/>
        <end position="930"/>
    </location>
</feature>
<name>A0A432YUX9_9GAMM</name>
<dbReference type="InterPro" id="IPR039426">
    <property type="entry name" value="TonB-dep_rcpt-like"/>
</dbReference>
<keyword evidence="3 8" id="KW-1134">Transmembrane beta strand</keyword>
<dbReference type="OrthoDB" id="176248at2"/>
<keyword evidence="7 8" id="KW-0998">Cell outer membrane</keyword>
<evidence type="ECO:0000256" key="1">
    <source>
        <dbReference type="ARBA" id="ARBA00004571"/>
    </source>
</evidence>
<dbReference type="InterPro" id="IPR012910">
    <property type="entry name" value="Plug_dom"/>
</dbReference>
<dbReference type="PROSITE" id="PS52016">
    <property type="entry name" value="TONB_DEPENDENT_REC_3"/>
    <property type="match status" value="1"/>
</dbReference>
<sequence>MNNIKFRKSLIAAAVAGTISFPVLAQDQDQESTDAAVEESVERIQVTGSRIPQSANVVSSSPISQVTSEEFEFSGNVRAEDLVNDLPQVFPGQTSTDSNGATGTATVSLRGLGPQRTLVLMNGRRLVMGSPLVGGISPDLNQIPSALVENVELLTGGASATYGSDAVAGVVNFIMKDDFEGVKLDYQHSFYQYDNDNDNGVAQAAEEAGFPLAPGSGRDGHMNDFSIIIGSNADNGKGNITAYATVRDIKPITQDNRDYSICAYDRDPDTGEYFCGGSGTIPDGRLTDFTAGGYDYYIDEGTLQEYDGRLYNFGPVNYYQRPDERVTLGAFGKYELNDNIEFFAELGYVKDRSVSQIAESGAFFPQVDLNCDNPLFSDQQRDTICGAGGPAQASGDPNVWEGVYIGKRNVEGGPRQQDLQHISHRGVFGIRGFLNDTWSYDLSANFGNVSLTSVYENDFSITNIGRALDVTTDPDTGEAVCSAALSGVDPSCVPWDIFGPNISDEALSYLTLPLYATGETNLRDITGYVIGNLGDYGVRTPWSYGGVELLAGVTSRDEKLIFRPDSNFESGDGAGQGGPTIGTEGSLGVEEFFTEAKIYVVDDADWADSFVVDLGYRYSDYTTDKTTDTYKVAVGWDVNQEIKLRGSFQRAARHANIRELFDPQSLGLYDMDSDPCAGTNPEATLEACQNSGVTPAQYGSIPQSPASQYNAIFGGNPDLEPETSDTISAGFVYRSLDGNFDISVDYFDIKVEDAIGTVASETTLDLCLETGDPTFCDLISRGESSGSLWLGQDSIVETNVNIGFEQRSGFDINSTYTHELNNDWGRLKFNLVGTYFTKFDTQPVVGLATTECAGKWGGTCGSPNPEWQHNLRATWMNNDGVSVSANLRSLGATEHLTGTSRDISNESYLDLTGRYMFAEGATVSIGVNNILANDPPYLTGANGSNGNTYPGYFDALGRYVFASISYEFM</sequence>
<gene>
    <name evidence="13" type="ORF">CWI78_09685</name>
</gene>
<organism evidence="13 14">
    <name type="scientific">Idiomarina ramblicola</name>
    <dbReference type="NCBI Taxonomy" id="263724"/>
    <lineage>
        <taxon>Bacteria</taxon>
        <taxon>Pseudomonadati</taxon>
        <taxon>Pseudomonadota</taxon>
        <taxon>Gammaproteobacteria</taxon>
        <taxon>Alteromonadales</taxon>
        <taxon>Idiomarinaceae</taxon>
        <taxon>Idiomarina</taxon>
    </lineage>
</organism>
<dbReference type="Pfam" id="PF07715">
    <property type="entry name" value="Plug"/>
    <property type="match status" value="1"/>
</dbReference>
<evidence type="ECO:0000256" key="10">
    <source>
        <dbReference type="SAM" id="SignalP"/>
    </source>
</evidence>
<dbReference type="Gene3D" id="2.170.130.10">
    <property type="entry name" value="TonB-dependent receptor, plug domain"/>
    <property type="match status" value="1"/>
</dbReference>
<dbReference type="SUPFAM" id="SSF56935">
    <property type="entry name" value="Porins"/>
    <property type="match status" value="1"/>
</dbReference>
<dbReference type="RefSeq" id="WP_126782609.1">
    <property type="nucleotide sequence ID" value="NZ_PIQC01000007.1"/>
</dbReference>
<evidence type="ECO:0000256" key="5">
    <source>
        <dbReference type="ARBA" id="ARBA00023077"/>
    </source>
</evidence>
<accession>A0A432YUX9</accession>
<dbReference type="InterPro" id="IPR036942">
    <property type="entry name" value="Beta-barrel_TonB_sf"/>
</dbReference>
<evidence type="ECO:0000313" key="13">
    <source>
        <dbReference type="EMBL" id="RUO67120.1"/>
    </source>
</evidence>
<comment type="subcellular location">
    <subcellularLocation>
        <location evidence="1 8">Cell outer membrane</location>
        <topology evidence="1 8">Multi-pass membrane protein</topology>
    </subcellularLocation>
</comment>
<dbReference type="Pfam" id="PF00593">
    <property type="entry name" value="TonB_dep_Rec_b-barrel"/>
    <property type="match status" value="1"/>
</dbReference>
<evidence type="ECO:0000256" key="8">
    <source>
        <dbReference type="PROSITE-ProRule" id="PRU01360"/>
    </source>
</evidence>
<feature type="signal peptide" evidence="10">
    <location>
        <begin position="1"/>
        <end position="25"/>
    </location>
</feature>
<keyword evidence="13" id="KW-0675">Receptor</keyword>
<proteinExistence type="inferred from homology"/>
<keyword evidence="14" id="KW-1185">Reference proteome</keyword>
<dbReference type="InterPro" id="IPR000531">
    <property type="entry name" value="Beta-barrel_TonB"/>
</dbReference>
<keyword evidence="4 8" id="KW-0812">Transmembrane</keyword>
<dbReference type="PANTHER" id="PTHR47234">
    <property type="match status" value="1"/>
</dbReference>
<comment type="similarity">
    <text evidence="8 9">Belongs to the TonB-dependent receptor family.</text>
</comment>
<evidence type="ECO:0000313" key="14">
    <source>
        <dbReference type="Proteomes" id="UP000288058"/>
    </source>
</evidence>
<dbReference type="AlphaFoldDB" id="A0A432YUX9"/>
<dbReference type="GO" id="GO:0009279">
    <property type="term" value="C:cell outer membrane"/>
    <property type="evidence" value="ECO:0007669"/>
    <property type="project" value="UniProtKB-SubCell"/>
</dbReference>
<evidence type="ECO:0000256" key="6">
    <source>
        <dbReference type="ARBA" id="ARBA00023136"/>
    </source>
</evidence>